<gene>
    <name evidence="5" type="ORF">FK220_007715</name>
</gene>
<protein>
    <submittedName>
        <fullName evidence="5">Gfo/Idh/MocA family oxidoreductase</fullName>
    </submittedName>
</protein>
<dbReference type="SUPFAM" id="SSF51735">
    <property type="entry name" value="NAD(P)-binding Rossmann-fold domains"/>
    <property type="match status" value="1"/>
</dbReference>
<keyword evidence="2" id="KW-0560">Oxidoreductase</keyword>
<dbReference type="Gene3D" id="3.30.360.10">
    <property type="entry name" value="Dihydrodipicolinate Reductase, domain 2"/>
    <property type="match status" value="1"/>
</dbReference>
<proteinExistence type="inferred from homology"/>
<dbReference type="Gene3D" id="3.40.50.720">
    <property type="entry name" value="NAD(P)-binding Rossmann-like Domain"/>
    <property type="match status" value="1"/>
</dbReference>
<evidence type="ECO:0000313" key="5">
    <source>
        <dbReference type="EMBL" id="NHF59222.1"/>
    </source>
</evidence>
<comment type="similarity">
    <text evidence="1">Belongs to the Gfo/Idh/MocA family.</text>
</comment>
<reference evidence="5" key="2">
    <citation type="submission" date="2020-03" db="EMBL/GenBank/DDBJ databases">
        <title>Flavobacteriaceae bacterium strain TP-CH-4, a member of the family Flavobacteriaceae isolated from a deep-sea seamount.</title>
        <authorList>
            <person name="Zhang D.-C."/>
        </authorList>
    </citation>
    <scope>NUCLEOTIDE SEQUENCE</scope>
    <source>
        <strain evidence="5">TP-CH-4</strain>
    </source>
</reference>
<dbReference type="GO" id="GO:0016491">
    <property type="term" value="F:oxidoreductase activity"/>
    <property type="evidence" value="ECO:0007669"/>
    <property type="project" value="UniProtKB-KW"/>
</dbReference>
<dbReference type="GO" id="GO:0000166">
    <property type="term" value="F:nucleotide binding"/>
    <property type="evidence" value="ECO:0007669"/>
    <property type="project" value="InterPro"/>
</dbReference>
<evidence type="ECO:0000259" key="3">
    <source>
        <dbReference type="Pfam" id="PF01408"/>
    </source>
</evidence>
<accession>A0A967E599</accession>
<dbReference type="PANTHER" id="PTHR22604">
    <property type="entry name" value="OXIDOREDUCTASES"/>
    <property type="match status" value="1"/>
</dbReference>
<dbReference type="InterPro" id="IPR000683">
    <property type="entry name" value="Gfo/Idh/MocA-like_OxRdtase_N"/>
</dbReference>
<dbReference type="InterPro" id="IPR036291">
    <property type="entry name" value="NAD(P)-bd_dom_sf"/>
</dbReference>
<dbReference type="Proteomes" id="UP000707206">
    <property type="component" value="Unassembled WGS sequence"/>
</dbReference>
<dbReference type="Pfam" id="PF01408">
    <property type="entry name" value="GFO_IDH_MocA"/>
    <property type="match status" value="1"/>
</dbReference>
<name>A0A967E599_9FLAO</name>
<evidence type="ECO:0000313" key="6">
    <source>
        <dbReference type="Proteomes" id="UP000707206"/>
    </source>
</evidence>
<organism evidence="5 6">
    <name type="scientific">Pelagihabitans pacificus</name>
    <dbReference type="NCBI Taxonomy" id="2696054"/>
    <lineage>
        <taxon>Bacteria</taxon>
        <taxon>Pseudomonadati</taxon>
        <taxon>Bacteroidota</taxon>
        <taxon>Flavobacteriia</taxon>
        <taxon>Flavobacteriales</taxon>
        <taxon>Flavobacteriaceae</taxon>
        <taxon>Pelagihabitans</taxon>
    </lineage>
</organism>
<comment type="caution">
    <text evidence="5">The sequence shown here is derived from an EMBL/GenBank/DDBJ whole genome shotgun (WGS) entry which is preliminary data.</text>
</comment>
<feature type="domain" description="GFO/IDH/MocA-like oxidoreductase" evidence="4">
    <location>
        <begin position="133"/>
        <end position="247"/>
    </location>
</feature>
<reference evidence="5" key="1">
    <citation type="submission" date="2019-07" db="EMBL/GenBank/DDBJ databases">
        <authorList>
            <person name="De-Chao Zhang Q."/>
        </authorList>
    </citation>
    <scope>NUCLEOTIDE SEQUENCE</scope>
    <source>
        <strain evidence="5">TP-CH-4</strain>
    </source>
</reference>
<evidence type="ECO:0000259" key="4">
    <source>
        <dbReference type="Pfam" id="PF22725"/>
    </source>
</evidence>
<dbReference type="Pfam" id="PF22725">
    <property type="entry name" value="GFO_IDH_MocA_C3"/>
    <property type="match status" value="1"/>
</dbReference>
<dbReference type="AlphaFoldDB" id="A0A967E599"/>
<feature type="domain" description="Gfo/Idh/MocA-like oxidoreductase N-terminal" evidence="3">
    <location>
        <begin position="5"/>
        <end position="122"/>
    </location>
</feature>
<keyword evidence="6" id="KW-1185">Reference proteome</keyword>
<dbReference type="InterPro" id="IPR055170">
    <property type="entry name" value="GFO_IDH_MocA-like_dom"/>
</dbReference>
<dbReference type="SUPFAM" id="SSF55347">
    <property type="entry name" value="Glyceraldehyde-3-phosphate dehydrogenase-like, C-terminal domain"/>
    <property type="match status" value="1"/>
</dbReference>
<dbReference type="EMBL" id="VIKU02000002">
    <property type="protein sequence ID" value="NHF59222.1"/>
    <property type="molecule type" value="Genomic_DNA"/>
</dbReference>
<dbReference type="InterPro" id="IPR050984">
    <property type="entry name" value="Gfo/Idh/MocA_domain"/>
</dbReference>
<sequence>MAETIRWGILGPGKIAHSFANDLKLVDGGVLTAVASRSLDRATSFATEYGAEYAFGSYEALLKSSEVDVVYIATPHTGHEEWAIKAMEHGKHVLCEKPLGVNHGQVQNMVGTAKDKNVFLMEALWSRFNPSIKKIKEWVDVGKLGKIRYLHADFAFYGLDRDEKGRLLTPELAGGSLLDIGIYPIFLAYLILGMPEKILSCSNFYKTGAEVQTSMIFKYGSAQALLYSGLTSSSEMRAEIQGSNGSIFLEPRWHETQGFTVVLNDQKERNDLPTTGKGYAHEIEEVHACLGSGKLQSGLWNHQNSLDLISLMDKVRKQTGIVFPFER</sequence>
<evidence type="ECO:0000256" key="1">
    <source>
        <dbReference type="ARBA" id="ARBA00010928"/>
    </source>
</evidence>
<evidence type="ECO:0000256" key="2">
    <source>
        <dbReference type="ARBA" id="ARBA00023002"/>
    </source>
</evidence>
<dbReference type="PANTHER" id="PTHR22604:SF105">
    <property type="entry name" value="TRANS-1,2-DIHYDROBENZENE-1,2-DIOL DEHYDROGENASE"/>
    <property type="match status" value="1"/>
</dbReference>
<dbReference type="RefSeq" id="WP_152573740.1">
    <property type="nucleotide sequence ID" value="NZ_VIKU02000002.1"/>
</dbReference>